<accession>A0AAN5CKV6</accession>
<proteinExistence type="predicted"/>
<name>A0AAN5CKV6_9BILA</name>
<dbReference type="EMBL" id="BTRK01000004">
    <property type="protein sequence ID" value="GMR46195.1"/>
    <property type="molecule type" value="Genomic_DNA"/>
</dbReference>
<dbReference type="AlphaFoldDB" id="A0AAN5CKV6"/>
<feature type="non-terminal residue" evidence="1">
    <location>
        <position position="1"/>
    </location>
</feature>
<evidence type="ECO:0000313" key="1">
    <source>
        <dbReference type="EMBL" id="GMR46195.1"/>
    </source>
</evidence>
<sequence length="186" mass="22187">AADLPSLVPSLNRPRLCMARDQRGNRGRPLVRLHELCSARTNVRLLCTQRCKNSLATRLQHDDHESSNSLDVYWTHHRHYCFMLQTTGKGYSTIQHESPFLFRNLRFLRVSLLEFLQEILSEGEKEGQERRIAFVYEFKHENWYRFMCTFYAQFCIYGRRIVMNVLIILQFGFPYFSKLANRQFVL</sequence>
<reference evidence="2" key="1">
    <citation type="submission" date="2022-10" db="EMBL/GenBank/DDBJ databases">
        <title>Genome assembly of Pristionchus species.</title>
        <authorList>
            <person name="Yoshida K."/>
            <person name="Sommer R.J."/>
        </authorList>
    </citation>
    <scope>NUCLEOTIDE SEQUENCE [LARGE SCALE GENOMIC DNA]</scope>
    <source>
        <strain evidence="2">RS5460</strain>
    </source>
</reference>
<organism evidence="1 2">
    <name type="scientific">Pristionchus mayeri</name>
    <dbReference type="NCBI Taxonomy" id="1317129"/>
    <lineage>
        <taxon>Eukaryota</taxon>
        <taxon>Metazoa</taxon>
        <taxon>Ecdysozoa</taxon>
        <taxon>Nematoda</taxon>
        <taxon>Chromadorea</taxon>
        <taxon>Rhabditida</taxon>
        <taxon>Rhabditina</taxon>
        <taxon>Diplogasteromorpha</taxon>
        <taxon>Diplogasteroidea</taxon>
        <taxon>Neodiplogasteridae</taxon>
        <taxon>Pristionchus</taxon>
    </lineage>
</organism>
<keyword evidence="2" id="KW-1185">Reference proteome</keyword>
<protein>
    <submittedName>
        <fullName evidence="1">Uncharacterized protein</fullName>
    </submittedName>
</protein>
<comment type="caution">
    <text evidence="1">The sequence shown here is derived from an EMBL/GenBank/DDBJ whole genome shotgun (WGS) entry which is preliminary data.</text>
</comment>
<gene>
    <name evidence="1" type="ORF">PMAYCL1PPCAC_16390</name>
</gene>
<evidence type="ECO:0000313" key="2">
    <source>
        <dbReference type="Proteomes" id="UP001328107"/>
    </source>
</evidence>
<dbReference type="Proteomes" id="UP001328107">
    <property type="component" value="Unassembled WGS sequence"/>
</dbReference>